<dbReference type="PROSITE" id="PS51462">
    <property type="entry name" value="NUDIX"/>
    <property type="match status" value="1"/>
</dbReference>
<proteinExistence type="predicted"/>
<dbReference type="AlphaFoldDB" id="A0A1P8U719"/>
<dbReference type="InterPro" id="IPR059176">
    <property type="entry name" value="UDP-X_N"/>
</dbReference>
<dbReference type="PANTHER" id="PTHR43046:SF16">
    <property type="entry name" value="ADP-RIBOSE PYROPHOSPHATASE YJHB-RELATED"/>
    <property type="match status" value="1"/>
</dbReference>
<organism evidence="4 5">
    <name type="scientific">Microbacterium aurum</name>
    <dbReference type="NCBI Taxonomy" id="36805"/>
    <lineage>
        <taxon>Bacteria</taxon>
        <taxon>Bacillati</taxon>
        <taxon>Actinomycetota</taxon>
        <taxon>Actinomycetes</taxon>
        <taxon>Micrococcales</taxon>
        <taxon>Microbacteriaceae</taxon>
        <taxon>Microbacterium</taxon>
    </lineage>
</organism>
<accession>A0A1P8U719</accession>
<dbReference type="PANTHER" id="PTHR43046">
    <property type="entry name" value="GDP-MANNOSE MANNOSYL HYDROLASE"/>
    <property type="match status" value="1"/>
</dbReference>
<dbReference type="InterPro" id="IPR000086">
    <property type="entry name" value="NUDIX_hydrolase_dom"/>
</dbReference>
<dbReference type="Proteomes" id="UP000187185">
    <property type="component" value="Chromosome"/>
</dbReference>
<evidence type="ECO:0000313" key="4">
    <source>
        <dbReference type="EMBL" id="APZ33906.1"/>
    </source>
</evidence>
<dbReference type="RefSeq" id="WP_076690222.1">
    <property type="nucleotide sequence ID" value="NZ_CP018762.1"/>
</dbReference>
<dbReference type="PROSITE" id="PS00893">
    <property type="entry name" value="NUDIX_BOX"/>
    <property type="match status" value="1"/>
</dbReference>
<evidence type="ECO:0000259" key="3">
    <source>
        <dbReference type="PROSITE" id="PS51462"/>
    </source>
</evidence>
<dbReference type="Pfam" id="PF00293">
    <property type="entry name" value="NUDIX"/>
    <property type="match status" value="1"/>
</dbReference>
<dbReference type="EMBL" id="CP018762">
    <property type="protein sequence ID" value="APZ33906.1"/>
    <property type="molecule type" value="Genomic_DNA"/>
</dbReference>
<name>A0A1P8U719_9MICO</name>
<comment type="cofactor">
    <cofactor evidence="1">
        <name>Mg(2+)</name>
        <dbReference type="ChEBI" id="CHEBI:18420"/>
    </cofactor>
</comment>
<evidence type="ECO:0000256" key="1">
    <source>
        <dbReference type="ARBA" id="ARBA00001946"/>
    </source>
</evidence>
<keyword evidence="5" id="KW-1185">Reference proteome</keyword>
<dbReference type="OrthoDB" id="9804442at2"/>
<evidence type="ECO:0000256" key="2">
    <source>
        <dbReference type="ARBA" id="ARBA00022801"/>
    </source>
</evidence>
<dbReference type="Gene3D" id="6.10.250.1120">
    <property type="match status" value="1"/>
</dbReference>
<dbReference type="SUPFAM" id="SSF55811">
    <property type="entry name" value="Nudix"/>
    <property type="match status" value="1"/>
</dbReference>
<dbReference type="InterPro" id="IPR015797">
    <property type="entry name" value="NUDIX_hydrolase-like_dom_sf"/>
</dbReference>
<evidence type="ECO:0000313" key="5">
    <source>
        <dbReference type="Proteomes" id="UP000187185"/>
    </source>
</evidence>
<dbReference type="KEGG" id="maur:BOH66_06280"/>
<sequence length="213" mass="23526">MDENPGDALRRIAIKLAAIAETGLGFADDPFDRGRYVDVGKLAHELMAAVCSRPLPAFDYEIALAAGYATPKVDVRAGIFDEEGNVLLVRESADHGLWTLPGGWADVLETPREAIEREVLEEAGAHVRAVHLAAVVDRERWPHTPAYDRHIYKLLFVCELLQPVSADFESNETSGIGWFSLDDLPPLSTARVLPEQIALLHRHWSQPAPAFLD</sequence>
<feature type="domain" description="Nudix hydrolase" evidence="3">
    <location>
        <begin position="70"/>
        <end position="213"/>
    </location>
</feature>
<dbReference type="Pfam" id="PF12535">
    <property type="entry name" value="Nudix_N"/>
    <property type="match status" value="1"/>
</dbReference>
<dbReference type="InterPro" id="IPR020084">
    <property type="entry name" value="NUDIX_hydrolase_CS"/>
</dbReference>
<reference evidence="4 5" key="1">
    <citation type="submission" date="2016-12" db="EMBL/GenBank/DDBJ databases">
        <title>Complete genome sequence of Microbacterium aurum KACC 15219.</title>
        <authorList>
            <person name="Jung Y."/>
            <person name="Shin J.-H."/>
            <person name="Lee Y.-J."/>
            <person name="Yi H."/>
            <person name="Bahn Y.-S."/>
            <person name="Kim J.F."/>
            <person name="Lee D.-W."/>
        </authorList>
    </citation>
    <scope>NUCLEOTIDE SEQUENCE [LARGE SCALE GENOMIC DNA]</scope>
    <source>
        <strain evidence="4 5">KACC 15219</strain>
    </source>
</reference>
<gene>
    <name evidence="4" type="ORF">BOH66_06280</name>
</gene>
<protein>
    <submittedName>
        <fullName evidence="4">ADP-ribose pyrophosphatase</fullName>
    </submittedName>
</protein>
<dbReference type="Gene3D" id="3.90.79.10">
    <property type="entry name" value="Nucleoside Triphosphate Pyrophosphohydrolase"/>
    <property type="match status" value="1"/>
</dbReference>
<keyword evidence="2" id="KW-0378">Hydrolase</keyword>
<dbReference type="GO" id="GO:0016787">
    <property type="term" value="F:hydrolase activity"/>
    <property type="evidence" value="ECO:0007669"/>
    <property type="project" value="UniProtKB-KW"/>
</dbReference>